<dbReference type="RefSeq" id="WP_132748170.1">
    <property type="nucleotide sequence ID" value="NZ_SLXK01000056.1"/>
</dbReference>
<keyword evidence="5" id="KW-1185">Reference proteome</keyword>
<keyword evidence="2" id="KW-1133">Transmembrane helix</keyword>
<feature type="transmembrane region" description="Helical" evidence="2">
    <location>
        <begin position="100"/>
        <end position="120"/>
    </location>
</feature>
<comment type="caution">
    <text evidence="4">The sequence shown here is derived from an EMBL/GenBank/DDBJ whole genome shotgun (WGS) entry which is preliminary data.</text>
</comment>
<protein>
    <submittedName>
        <fullName evidence="4">Membrane protein DedA with SNARE-associated domain</fullName>
    </submittedName>
</protein>
<dbReference type="PANTHER" id="PTHR42709">
    <property type="entry name" value="ALKALINE PHOSPHATASE LIKE PROTEIN"/>
    <property type="match status" value="1"/>
</dbReference>
<feature type="transmembrane region" description="Helical" evidence="2">
    <location>
        <begin position="7"/>
        <end position="27"/>
    </location>
</feature>
<evidence type="ECO:0000313" key="4">
    <source>
        <dbReference type="EMBL" id="TCP19980.1"/>
    </source>
</evidence>
<sequence>MDKFEPYLITYGYFAIFIFIFFGIVGIPSPEESFLLFVGIALSQGSLNLYISILIAFLGAFSGMLTSYFIGYYIGKPFIYKYGKYIGLTKKRWHKARLKFNKYAIWAVAFGYFIPGVRQINPYMAGVSRYRFFPYAISAAIGGAVWTATFVLLGYFLGNKIHKIFSFTPLHIAIAAGFFFLIFLIITGITIWKIRRGRN</sequence>
<reference evidence="4 5" key="1">
    <citation type="submission" date="2019-03" db="EMBL/GenBank/DDBJ databases">
        <title>Genomic Encyclopedia of Type Strains, Phase IV (KMG-IV): sequencing the most valuable type-strain genomes for metagenomic binning, comparative biology and taxonomic classification.</title>
        <authorList>
            <person name="Goeker M."/>
        </authorList>
    </citation>
    <scope>NUCLEOTIDE SEQUENCE [LARGE SCALE GENOMIC DNA]</scope>
    <source>
        <strain evidence="4 5">DSM 19377</strain>
    </source>
</reference>
<gene>
    <name evidence="4" type="ORF">EV207_15616</name>
</gene>
<evidence type="ECO:0000259" key="3">
    <source>
        <dbReference type="Pfam" id="PF09335"/>
    </source>
</evidence>
<accession>A0A4R2NFF7</accession>
<organism evidence="4 5">
    <name type="scientific">Scopulibacillus darangshiensis</name>
    <dbReference type="NCBI Taxonomy" id="442528"/>
    <lineage>
        <taxon>Bacteria</taxon>
        <taxon>Bacillati</taxon>
        <taxon>Bacillota</taxon>
        <taxon>Bacilli</taxon>
        <taxon>Bacillales</taxon>
        <taxon>Sporolactobacillaceae</taxon>
        <taxon>Scopulibacillus</taxon>
    </lineage>
</organism>
<evidence type="ECO:0000256" key="1">
    <source>
        <dbReference type="ARBA" id="ARBA00010792"/>
    </source>
</evidence>
<evidence type="ECO:0000313" key="5">
    <source>
        <dbReference type="Proteomes" id="UP000295416"/>
    </source>
</evidence>
<dbReference type="Proteomes" id="UP000295416">
    <property type="component" value="Unassembled WGS sequence"/>
</dbReference>
<keyword evidence="2" id="KW-0472">Membrane</keyword>
<dbReference type="GO" id="GO:0005886">
    <property type="term" value="C:plasma membrane"/>
    <property type="evidence" value="ECO:0007669"/>
    <property type="project" value="TreeGrafter"/>
</dbReference>
<feature type="transmembrane region" description="Helical" evidence="2">
    <location>
        <begin position="170"/>
        <end position="192"/>
    </location>
</feature>
<feature type="domain" description="VTT" evidence="3">
    <location>
        <begin position="30"/>
        <end position="155"/>
    </location>
</feature>
<comment type="similarity">
    <text evidence="1">Belongs to the DedA family.</text>
</comment>
<feature type="transmembrane region" description="Helical" evidence="2">
    <location>
        <begin position="132"/>
        <end position="158"/>
    </location>
</feature>
<dbReference type="InterPro" id="IPR051311">
    <property type="entry name" value="DedA_domain"/>
</dbReference>
<dbReference type="InterPro" id="IPR032816">
    <property type="entry name" value="VTT_dom"/>
</dbReference>
<name>A0A4R2NFF7_9BACL</name>
<proteinExistence type="inferred from homology"/>
<dbReference type="OrthoDB" id="9782291at2"/>
<dbReference type="AlphaFoldDB" id="A0A4R2NFF7"/>
<feature type="transmembrane region" description="Helical" evidence="2">
    <location>
        <begin position="47"/>
        <end position="74"/>
    </location>
</feature>
<dbReference type="Pfam" id="PF09335">
    <property type="entry name" value="VTT_dom"/>
    <property type="match status" value="1"/>
</dbReference>
<keyword evidence="2" id="KW-0812">Transmembrane</keyword>
<evidence type="ECO:0000256" key="2">
    <source>
        <dbReference type="SAM" id="Phobius"/>
    </source>
</evidence>
<dbReference type="EMBL" id="SLXK01000056">
    <property type="protein sequence ID" value="TCP19980.1"/>
    <property type="molecule type" value="Genomic_DNA"/>
</dbReference>
<dbReference type="PANTHER" id="PTHR42709:SF9">
    <property type="entry name" value="ALKALINE PHOSPHATASE LIKE PROTEIN"/>
    <property type="match status" value="1"/>
</dbReference>